<name>A0A2D2CUX8_METT3</name>
<dbReference type="AlphaFoldDB" id="A0A2D2CUX8"/>
<sequence>MRFGYALSHAFDESWTLRHRFSANFLNGGSNNENFPFGTASAAGVLPRGVVAEHFRDALYQASAAWRATYFVNSDGLGNLMFGSPRRFMGSARVTF</sequence>
<dbReference type="STRING" id="595536.GCA_000178815_00910"/>
<gene>
    <name evidence="1" type="ORF">CQW49_00165</name>
</gene>
<organism evidence="1 2">
    <name type="scientific">Methylosinus trichosporium (strain ATCC 35070 / NCIMB 11131 / UNIQEM 75 / OB3b)</name>
    <dbReference type="NCBI Taxonomy" id="595536"/>
    <lineage>
        <taxon>Bacteria</taxon>
        <taxon>Pseudomonadati</taxon>
        <taxon>Pseudomonadota</taxon>
        <taxon>Alphaproteobacteria</taxon>
        <taxon>Hyphomicrobiales</taxon>
        <taxon>Methylocystaceae</taxon>
        <taxon>Methylosinus</taxon>
    </lineage>
</organism>
<protein>
    <submittedName>
        <fullName evidence="1">Uncharacterized protein</fullName>
    </submittedName>
</protein>
<accession>A0A2D2CUX8</accession>
<reference evidence="2" key="1">
    <citation type="submission" date="2017-10" db="EMBL/GenBank/DDBJ databases">
        <title>Completed PacBio SMRT sequence of Methylosinus trichosporium OB3b reveals presence of a third large plasmid.</title>
        <authorList>
            <person name="Charles T.C."/>
            <person name="Lynch M.D.J."/>
            <person name="Heil J.R."/>
            <person name="Cheng J."/>
        </authorList>
    </citation>
    <scope>NUCLEOTIDE SEQUENCE [LARGE SCALE GENOMIC DNA]</scope>
    <source>
        <strain evidence="2">OB3b</strain>
    </source>
</reference>
<proteinExistence type="predicted"/>
<dbReference type="Proteomes" id="UP000230709">
    <property type="component" value="Chromosome"/>
</dbReference>
<dbReference type="KEGG" id="mtw:CQW49_00165"/>
<keyword evidence="2" id="KW-1185">Reference proteome</keyword>
<evidence type="ECO:0000313" key="2">
    <source>
        <dbReference type="Proteomes" id="UP000230709"/>
    </source>
</evidence>
<dbReference type="RefSeq" id="WP_003615436.1">
    <property type="nucleotide sequence ID" value="NZ_ADVE02000001.1"/>
</dbReference>
<evidence type="ECO:0000313" key="1">
    <source>
        <dbReference type="EMBL" id="ATQ66480.1"/>
    </source>
</evidence>
<dbReference type="EMBL" id="CP023737">
    <property type="protein sequence ID" value="ATQ66480.1"/>
    <property type="molecule type" value="Genomic_DNA"/>
</dbReference>